<dbReference type="OrthoDB" id="196547at2759"/>
<evidence type="ECO:0000313" key="3">
    <source>
        <dbReference type="EMBL" id="ORX94841.1"/>
    </source>
</evidence>
<feature type="transmembrane region" description="Helical" evidence="1">
    <location>
        <begin position="227"/>
        <end position="248"/>
    </location>
</feature>
<dbReference type="InterPro" id="IPR036305">
    <property type="entry name" value="RGS_sf"/>
</dbReference>
<feature type="transmembrane region" description="Helical" evidence="1">
    <location>
        <begin position="39"/>
        <end position="59"/>
    </location>
</feature>
<feature type="transmembrane region" description="Helical" evidence="1">
    <location>
        <begin position="65"/>
        <end position="86"/>
    </location>
</feature>
<dbReference type="PANTHER" id="PTHR10845:SF192">
    <property type="entry name" value="DOUBLE HIT, ISOFORM B"/>
    <property type="match status" value="1"/>
</dbReference>
<dbReference type="InterPro" id="IPR016137">
    <property type="entry name" value="RGS"/>
</dbReference>
<evidence type="ECO:0000256" key="1">
    <source>
        <dbReference type="SAM" id="Phobius"/>
    </source>
</evidence>
<accession>A0A1Y1YA06</accession>
<dbReference type="Pfam" id="PF00615">
    <property type="entry name" value="RGS"/>
    <property type="match status" value="1"/>
</dbReference>
<keyword evidence="4" id="KW-1185">Reference proteome</keyword>
<feature type="transmembrane region" description="Helical" evidence="1">
    <location>
        <begin position="193"/>
        <end position="215"/>
    </location>
</feature>
<name>A0A1Y1YA06_9FUNG</name>
<dbReference type="AlphaFoldDB" id="A0A1Y1YA06"/>
<sequence length="424" mass="48685">MDGIQLGLVIFLIVWILFLLTSIVILIHQRASPAIKHRGLSLLCLSVATNGVLTSGYILREVDPGIYPCFLVLWVTSVGIPLWFLVMGARFLRLAFLYRYNQVRLMCAMNSMFNELETTKEAKGPLKMPFFRGLGITEDWYLRNREMMSCSTLLRYIGYLVVFHVALTLFIQIGSGQATTAGSIGCGFTWELIPRVGFHAFYVFIMLPALAFLVWGIEDSYWIKRELTVVMFIEGISFIVRTLALFMPDLQNLQLFFPETIWTLAALVLVHFNTVVIPIVNSYLNAGRTLGLNKSSFLQVLESPEMFARFKSFAVKDFSVENILFYEHYQRLSEIAYSHEESGSVLETGEPDPVTQEIERMYRLFFQSGARYELNITGATLREVKVELERGPPYFTKIYEKAQVEIMTVMYQHSYPRFLRNGDQ</sequence>
<dbReference type="PANTHER" id="PTHR10845">
    <property type="entry name" value="REGULATOR OF G PROTEIN SIGNALING"/>
    <property type="match status" value="1"/>
</dbReference>
<feature type="transmembrane region" description="Helical" evidence="1">
    <location>
        <begin position="260"/>
        <end position="284"/>
    </location>
</feature>
<dbReference type="Gene3D" id="1.10.167.10">
    <property type="entry name" value="Regulator of G-protein Signalling 4, domain 2"/>
    <property type="match status" value="1"/>
</dbReference>
<dbReference type="Proteomes" id="UP000193498">
    <property type="component" value="Unassembled WGS sequence"/>
</dbReference>
<feature type="transmembrane region" description="Helical" evidence="1">
    <location>
        <begin position="153"/>
        <end position="173"/>
    </location>
</feature>
<organism evidence="3 4">
    <name type="scientific">Basidiobolus meristosporus CBS 931.73</name>
    <dbReference type="NCBI Taxonomy" id="1314790"/>
    <lineage>
        <taxon>Eukaryota</taxon>
        <taxon>Fungi</taxon>
        <taxon>Fungi incertae sedis</taxon>
        <taxon>Zoopagomycota</taxon>
        <taxon>Entomophthoromycotina</taxon>
        <taxon>Basidiobolomycetes</taxon>
        <taxon>Basidiobolales</taxon>
        <taxon>Basidiobolaceae</taxon>
        <taxon>Basidiobolus</taxon>
    </lineage>
</organism>
<feature type="domain" description="RGS" evidence="2">
    <location>
        <begin position="296"/>
        <end position="421"/>
    </location>
</feature>
<dbReference type="PRINTS" id="PR01301">
    <property type="entry name" value="RGSPROTEIN"/>
</dbReference>
<proteinExistence type="predicted"/>
<evidence type="ECO:0000313" key="4">
    <source>
        <dbReference type="Proteomes" id="UP000193498"/>
    </source>
</evidence>
<dbReference type="PROSITE" id="PS50132">
    <property type="entry name" value="RGS"/>
    <property type="match status" value="1"/>
</dbReference>
<keyword evidence="1" id="KW-0812">Transmembrane</keyword>
<protein>
    <recommendedName>
        <fullName evidence="2">RGS domain-containing protein</fullName>
    </recommendedName>
</protein>
<reference evidence="3 4" key="1">
    <citation type="submission" date="2016-07" db="EMBL/GenBank/DDBJ databases">
        <title>Pervasive Adenine N6-methylation of Active Genes in Fungi.</title>
        <authorList>
            <consortium name="DOE Joint Genome Institute"/>
            <person name="Mondo S.J."/>
            <person name="Dannebaum R.O."/>
            <person name="Kuo R.C."/>
            <person name="Labutti K."/>
            <person name="Haridas S."/>
            <person name="Kuo A."/>
            <person name="Salamov A."/>
            <person name="Ahrendt S.R."/>
            <person name="Lipzen A."/>
            <person name="Sullivan W."/>
            <person name="Andreopoulos W.B."/>
            <person name="Clum A."/>
            <person name="Lindquist E."/>
            <person name="Daum C."/>
            <person name="Ramamoorthy G.K."/>
            <person name="Gryganskyi A."/>
            <person name="Culley D."/>
            <person name="Magnuson J.K."/>
            <person name="James T.Y."/>
            <person name="O'Malley M.A."/>
            <person name="Stajich J.E."/>
            <person name="Spatafora J.W."/>
            <person name="Visel A."/>
            <person name="Grigoriev I.V."/>
        </authorList>
    </citation>
    <scope>NUCLEOTIDE SEQUENCE [LARGE SCALE GENOMIC DNA]</scope>
    <source>
        <strain evidence="3 4">CBS 931.73</strain>
    </source>
</reference>
<comment type="caution">
    <text evidence="3">The sequence shown here is derived from an EMBL/GenBank/DDBJ whole genome shotgun (WGS) entry which is preliminary data.</text>
</comment>
<evidence type="ECO:0000259" key="2">
    <source>
        <dbReference type="PROSITE" id="PS50132"/>
    </source>
</evidence>
<dbReference type="SMART" id="SM00315">
    <property type="entry name" value="RGS"/>
    <property type="match status" value="1"/>
</dbReference>
<feature type="transmembrane region" description="Helical" evidence="1">
    <location>
        <begin position="6"/>
        <end position="27"/>
    </location>
</feature>
<dbReference type="InParanoid" id="A0A1Y1YA06"/>
<gene>
    <name evidence="3" type="ORF">K493DRAFT_352177</name>
</gene>
<dbReference type="SUPFAM" id="SSF48097">
    <property type="entry name" value="Regulator of G-protein signaling, RGS"/>
    <property type="match status" value="1"/>
</dbReference>
<dbReference type="EMBL" id="MCFE01000194">
    <property type="protein sequence ID" value="ORX94841.1"/>
    <property type="molecule type" value="Genomic_DNA"/>
</dbReference>
<dbReference type="STRING" id="1314790.A0A1Y1YA06"/>
<dbReference type="InterPro" id="IPR044926">
    <property type="entry name" value="RGS_subdomain_2"/>
</dbReference>
<keyword evidence="1" id="KW-1133">Transmembrane helix</keyword>
<keyword evidence="1" id="KW-0472">Membrane</keyword>